<dbReference type="AlphaFoldDB" id="M7P0L6"/>
<organism evidence="1 2">
    <name type="scientific">Cesiribacter andamanensis AMV16</name>
    <dbReference type="NCBI Taxonomy" id="1279009"/>
    <lineage>
        <taxon>Bacteria</taxon>
        <taxon>Pseudomonadati</taxon>
        <taxon>Bacteroidota</taxon>
        <taxon>Cytophagia</taxon>
        <taxon>Cytophagales</taxon>
        <taxon>Cesiribacteraceae</taxon>
        <taxon>Cesiribacter</taxon>
    </lineage>
</organism>
<keyword evidence="2" id="KW-1185">Reference proteome</keyword>
<name>M7P0L6_9BACT</name>
<evidence type="ECO:0000313" key="1">
    <source>
        <dbReference type="EMBL" id="EMR04139.1"/>
    </source>
</evidence>
<dbReference type="EMBL" id="AODQ01000010">
    <property type="protein sequence ID" value="EMR04139.1"/>
    <property type="molecule type" value="Genomic_DNA"/>
</dbReference>
<gene>
    <name evidence="1" type="ORF">ADICEAN_00663</name>
</gene>
<dbReference type="eggNOG" id="ENOG502Z97X">
    <property type="taxonomic scope" value="Bacteria"/>
</dbReference>
<dbReference type="OrthoDB" id="5413733at2"/>
<dbReference type="PATRIC" id="fig|1279009.4.peg.681"/>
<dbReference type="Proteomes" id="UP000011910">
    <property type="component" value="Unassembled WGS sequence"/>
</dbReference>
<proteinExistence type="predicted"/>
<dbReference type="STRING" id="1279009.ADICEAN_00663"/>
<dbReference type="RefSeq" id="WP_009194070.1">
    <property type="nucleotide sequence ID" value="NZ_AODQ01000010.1"/>
</dbReference>
<evidence type="ECO:0000313" key="2">
    <source>
        <dbReference type="Proteomes" id="UP000011910"/>
    </source>
</evidence>
<comment type="caution">
    <text evidence="1">The sequence shown here is derived from an EMBL/GenBank/DDBJ whole genome shotgun (WGS) entry which is preliminary data.</text>
</comment>
<protein>
    <submittedName>
        <fullName evidence="1">CRISPR-associated protein Cas7/Cst2/DevR, subtype I-B/TNEAP</fullName>
    </submittedName>
</protein>
<sequence length="354" mass="39780">MNPYLYIRTLKHADHTVFCVEDGQKRYYDPIFNKQVPYSSGQQVKRSMLTTLTDRLNEQPAPVTFFFDLNAKNQLGEGEAYTECDPTYADQLFGGWMRAESGGKKRTIKRRSPLSISAMRLLHPLLGGIEKENITFDRSERPGIHNVIVRDAKGNAIPEAQVEELLEGSDRSLRRKWIPNNTRASGLFVQDIAIDMRTLFSVSLDGYEPELSPETIEKLRSNGWVESANVFGKCLICPAERRKELISALAYALVNWRITSNQARTYSPMETLALAIGQNANTITYAIQAKLDEIEAGKALPSLNNAIQDVNLFVSPAAEGFVTEKGMPDALYQAELFIVETLASFNYENQLSKK</sequence>
<accession>M7P0L6</accession>
<reference evidence="1 2" key="1">
    <citation type="journal article" date="2013" name="Genome Announc.">
        <title>Draft Genome Sequence of Cesiribacter andamanensis Strain AMV16T, Isolated from a Soil Sample from a Mud Volcano in the Andaman Islands, India.</title>
        <authorList>
            <person name="Shivaji S."/>
            <person name="Ara S."/>
            <person name="Begum Z."/>
            <person name="Srinivas T.N."/>
            <person name="Singh A."/>
            <person name="Kumar Pinnaka A."/>
        </authorList>
    </citation>
    <scope>NUCLEOTIDE SEQUENCE [LARGE SCALE GENOMIC DNA]</scope>
    <source>
        <strain evidence="1 2">AMV16</strain>
    </source>
</reference>